<evidence type="ECO:0000256" key="1">
    <source>
        <dbReference type="SAM" id="Coils"/>
    </source>
</evidence>
<accession>A0A4R8TLW0</accession>
<gene>
    <name evidence="3" type="ORF">C8034_v009477</name>
</gene>
<dbReference type="AlphaFoldDB" id="A0A4R8TLW0"/>
<name>A0A4R8TLW0_9PEZI</name>
<sequence>MTKTRGKNSYYVIFKGRFEGRHYEGISADDWEDVQPFVKGRDMKYKGARDWEEVEKHMSKYFVPRIEGEIAGEQAKQAGKDEEAEQAEQAEQDEQAKQTSSKKIAKQNHVAVLEAERLAAEIAKMEENIEITKQQFAGAIAAAEKALKEKCELAAEVSTLADNRPRSASLAVAEPAVKDTQAHNAADNAVLGGATDEAK</sequence>
<feature type="coiled-coil region" evidence="1">
    <location>
        <begin position="108"/>
        <end position="135"/>
    </location>
</feature>
<protein>
    <submittedName>
        <fullName evidence="3">Uncharacterized protein</fullName>
    </submittedName>
</protein>
<feature type="region of interest" description="Disordered" evidence="2">
    <location>
        <begin position="72"/>
        <end position="106"/>
    </location>
</feature>
<keyword evidence="4" id="KW-1185">Reference proteome</keyword>
<feature type="region of interest" description="Disordered" evidence="2">
    <location>
        <begin position="179"/>
        <end position="199"/>
    </location>
</feature>
<comment type="caution">
    <text evidence="3">The sequence shown here is derived from an EMBL/GenBank/DDBJ whole genome shotgun (WGS) entry which is preliminary data.</text>
</comment>
<reference evidence="3 4" key="1">
    <citation type="submission" date="2018-11" db="EMBL/GenBank/DDBJ databases">
        <title>Genome sequence and assembly of Colletotrichum sidae.</title>
        <authorList>
            <person name="Gan P."/>
            <person name="Shirasu K."/>
        </authorList>
    </citation>
    <scope>NUCLEOTIDE SEQUENCE [LARGE SCALE GENOMIC DNA]</scope>
    <source>
        <strain evidence="3 4">CBS 518.97</strain>
    </source>
</reference>
<evidence type="ECO:0000313" key="3">
    <source>
        <dbReference type="EMBL" id="TEA19024.1"/>
    </source>
</evidence>
<feature type="compositionally biased region" description="Acidic residues" evidence="2">
    <location>
        <begin position="82"/>
        <end position="93"/>
    </location>
</feature>
<evidence type="ECO:0000313" key="4">
    <source>
        <dbReference type="Proteomes" id="UP000295604"/>
    </source>
</evidence>
<dbReference type="Proteomes" id="UP000295604">
    <property type="component" value="Unassembled WGS sequence"/>
</dbReference>
<evidence type="ECO:0000256" key="2">
    <source>
        <dbReference type="SAM" id="MobiDB-lite"/>
    </source>
</evidence>
<proteinExistence type="predicted"/>
<keyword evidence="1" id="KW-0175">Coiled coil</keyword>
<organism evidence="3 4">
    <name type="scientific">Colletotrichum sidae</name>
    <dbReference type="NCBI Taxonomy" id="1347389"/>
    <lineage>
        <taxon>Eukaryota</taxon>
        <taxon>Fungi</taxon>
        <taxon>Dikarya</taxon>
        <taxon>Ascomycota</taxon>
        <taxon>Pezizomycotina</taxon>
        <taxon>Sordariomycetes</taxon>
        <taxon>Hypocreomycetidae</taxon>
        <taxon>Glomerellales</taxon>
        <taxon>Glomerellaceae</taxon>
        <taxon>Colletotrichum</taxon>
        <taxon>Colletotrichum orbiculare species complex</taxon>
    </lineage>
</organism>
<dbReference type="EMBL" id="QAPF01000054">
    <property type="protein sequence ID" value="TEA19024.1"/>
    <property type="molecule type" value="Genomic_DNA"/>
</dbReference>